<dbReference type="Gene3D" id="1.10.3210.10">
    <property type="entry name" value="Hypothetical protein af1432"/>
    <property type="match status" value="1"/>
</dbReference>
<dbReference type="EMBL" id="CP155447">
    <property type="protein sequence ID" value="XBH01689.1"/>
    <property type="molecule type" value="Genomic_DNA"/>
</dbReference>
<dbReference type="SUPFAM" id="SSF109604">
    <property type="entry name" value="HD-domain/PDEase-like"/>
    <property type="match status" value="1"/>
</dbReference>
<name>A0AAU7C9K8_9BACT</name>
<gene>
    <name evidence="1" type="ORF">V5E97_25490</name>
</gene>
<organism evidence="1">
    <name type="scientific">Singulisphaera sp. Ch08</name>
    <dbReference type="NCBI Taxonomy" id="3120278"/>
    <lineage>
        <taxon>Bacteria</taxon>
        <taxon>Pseudomonadati</taxon>
        <taxon>Planctomycetota</taxon>
        <taxon>Planctomycetia</taxon>
        <taxon>Isosphaerales</taxon>
        <taxon>Isosphaeraceae</taxon>
        <taxon>Singulisphaera</taxon>
    </lineage>
</organism>
<accession>A0AAU7C9K8</accession>
<sequence>MISNLSLILREVLDDYALPWDGDHGIAHWARVLENGLKLASETGADLEIVSLFAVLHDSRRINEFTDPDHGPRAAEFARTLQGRHFDLSSHRFQLLHRACSGHTHERTHPDVTIQTCWDSDRLDLGRVGITPHPSRLCTEAARRTETIRWAHARGIMHFVPERVKSEWGIDLP</sequence>
<protein>
    <recommendedName>
        <fullName evidence="2">HD domain-containing protein</fullName>
    </recommendedName>
</protein>
<evidence type="ECO:0000313" key="1">
    <source>
        <dbReference type="EMBL" id="XBH01689.1"/>
    </source>
</evidence>
<proteinExistence type="predicted"/>
<evidence type="ECO:0008006" key="2">
    <source>
        <dbReference type="Google" id="ProtNLM"/>
    </source>
</evidence>
<dbReference type="RefSeq" id="WP_406694432.1">
    <property type="nucleotide sequence ID" value="NZ_CP155447.1"/>
</dbReference>
<reference evidence="1" key="1">
    <citation type="submission" date="2024-05" db="EMBL/GenBank/DDBJ databases">
        <title>Planctomycetes of the genus Singulisphaera possess chitinolytic capabilities.</title>
        <authorList>
            <person name="Ivanova A."/>
        </authorList>
    </citation>
    <scope>NUCLEOTIDE SEQUENCE</scope>
    <source>
        <strain evidence="1">Ch08T</strain>
    </source>
</reference>
<dbReference type="AlphaFoldDB" id="A0AAU7C9K8"/>